<dbReference type="Gene3D" id="3.30.70.270">
    <property type="match status" value="1"/>
</dbReference>
<dbReference type="CDD" id="cd01949">
    <property type="entry name" value="GGDEF"/>
    <property type="match status" value="1"/>
</dbReference>
<dbReference type="InterPro" id="IPR035919">
    <property type="entry name" value="EAL_sf"/>
</dbReference>
<gene>
    <name evidence="3" type="ORF">GMD11_00495</name>
    <name evidence="4" type="ORF">GMD18_00490</name>
</gene>
<accession>A0A7X3BUG3</accession>
<dbReference type="InterPro" id="IPR001633">
    <property type="entry name" value="EAL_dom"/>
</dbReference>
<dbReference type="InterPro" id="IPR029787">
    <property type="entry name" value="Nucleotide_cyclase"/>
</dbReference>
<evidence type="ECO:0000259" key="1">
    <source>
        <dbReference type="PROSITE" id="PS50883"/>
    </source>
</evidence>
<feature type="domain" description="GGDEF" evidence="2">
    <location>
        <begin position="195"/>
        <end position="317"/>
    </location>
</feature>
<dbReference type="OrthoDB" id="9762141at2"/>
<dbReference type="Pfam" id="PF00990">
    <property type="entry name" value="GGDEF"/>
    <property type="match status" value="1"/>
</dbReference>
<dbReference type="Pfam" id="PF00563">
    <property type="entry name" value="EAL"/>
    <property type="match status" value="1"/>
</dbReference>
<feature type="domain" description="EAL" evidence="1">
    <location>
        <begin position="319"/>
        <end position="575"/>
    </location>
</feature>
<evidence type="ECO:0000259" key="2">
    <source>
        <dbReference type="PROSITE" id="PS50887"/>
    </source>
</evidence>
<dbReference type="Proteomes" id="UP000484547">
    <property type="component" value="Unassembled WGS sequence"/>
</dbReference>
<dbReference type="Proteomes" id="UP000443070">
    <property type="component" value="Unassembled WGS sequence"/>
</dbReference>
<dbReference type="PANTHER" id="PTHR33121">
    <property type="entry name" value="CYCLIC DI-GMP PHOSPHODIESTERASE PDEF"/>
    <property type="match status" value="1"/>
</dbReference>
<organism evidence="3 6">
    <name type="scientific">Phascolarctobacterium faecium</name>
    <dbReference type="NCBI Taxonomy" id="33025"/>
    <lineage>
        <taxon>Bacteria</taxon>
        <taxon>Bacillati</taxon>
        <taxon>Bacillota</taxon>
        <taxon>Negativicutes</taxon>
        <taxon>Acidaminococcales</taxon>
        <taxon>Acidaminococcaceae</taxon>
        <taxon>Phascolarctobacterium</taxon>
    </lineage>
</organism>
<dbReference type="PANTHER" id="PTHR33121:SF71">
    <property type="entry name" value="OXYGEN SENSOR PROTEIN DOSP"/>
    <property type="match status" value="1"/>
</dbReference>
<dbReference type="InterPro" id="IPR043128">
    <property type="entry name" value="Rev_trsase/Diguanyl_cyclase"/>
</dbReference>
<dbReference type="InterPro" id="IPR000160">
    <property type="entry name" value="GGDEF_dom"/>
</dbReference>
<dbReference type="SUPFAM" id="SSF55073">
    <property type="entry name" value="Nucleotide cyclase"/>
    <property type="match status" value="1"/>
</dbReference>
<dbReference type="EMBL" id="WNBM01000001">
    <property type="protein sequence ID" value="MTT74748.1"/>
    <property type="molecule type" value="Genomic_DNA"/>
</dbReference>
<dbReference type="NCBIfam" id="TIGR00254">
    <property type="entry name" value="GGDEF"/>
    <property type="match status" value="1"/>
</dbReference>
<evidence type="ECO:0000313" key="6">
    <source>
        <dbReference type="Proteomes" id="UP000484547"/>
    </source>
</evidence>
<dbReference type="InterPro" id="IPR050706">
    <property type="entry name" value="Cyclic-di-GMP_PDE-like"/>
</dbReference>
<dbReference type="SMART" id="SM00052">
    <property type="entry name" value="EAL"/>
    <property type="match status" value="1"/>
</dbReference>
<dbReference type="PROSITE" id="PS50883">
    <property type="entry name" value="EAL"/>
    <property type="match status" value="1"/>
</dbReference>
<evidence type="ECO:0000313" key="3">
    <source>
        <dbReference type="EMBL" id="MTT74748.1"/>
    </source>
</evidence>
<dbReference type="Gene3D" id="3.20.20.450">
    <property type="entry name" value="EAL domain"/>
    <property type="match status" value="1"/>
</dbReference>
<dbReference type="PROSITE" id="PS50887">
    <property type="entry name" value="GGDEF"/>
    <property type="match status" value="1"/>
</dbReference>
<keyword evidence="5" id="KW-1185">Reference proteome</keyword>
<dbReference type="GO" id="GO:0071111">
    <property type="term" value="F:cyclic-guanylate-specific phosphodiesterase activity"/>
    <property type="evidence" value="ECO:0007669"/>
    <property type="project" value="InterPro"/>
</dbReference>
<dbReference type="RefSeq" id="WP_155163424.1">
    <property type="nucleotide sequence ID" value="NZ_WNBG01000001.1"/>
</dbReference>
<dbReference type="CDD" id="cd01948">
    <property type="entry name" value="EAL"/>
    <property type="match status" value="1"/>
</dbReference>
<dbReference type="EMBL" id="WNBW01000001">
    <property type="protein sequence ID" value="MTU02879.1"/>
    <property type="molecule type" value="Genomic_DNA"/>
</dbReference>
<dbReference type="SMART" id="SM00267">
    <property type="entry name" value="GGDEF"/>
    <property type="match status" value="1"/>
</dbReference>
<reference evidence="5 6" key="1">
    <citation type="journal article" date="2019" name="Nat. Med.">
        <title>A library of human gut bacterial isolates paired with longitudinal multiomics data enables mechanistic microbiome research.</title>
        <authorList>
            <person name="Poyet M."/>
            <person name="Groussin M."/>
            <person name="Gibbons S.M."/>
            <person name="Avila-Pacheco J."/>
            <person name="Jiang X."/>
            <person name="Kearney S.M."/>
            <person name="Perrotta A.R."/>
            <person name="Berdy B."/>
            <person name="Zhao S."/>
            <person name="Lieberman T.D."/>
            <person name="Swanson P.K."/>
            <person name="Smith M."/>
            <person name="Roesemann S."/>
            <person name="Alexander J.E."/>
            <person name="Rich S.A."/>
            <person name="Livny J."/>
            <person name="Vlamakis H."/>
            <person name="Clish C."/>
            <person name="Bullock K."/>
            <person name="Deik A."/>
            <person name="Scott J."/>
            <person name="Pierce K.A."/>
            <person name="Xavier R.J."/>
            <person name="Alm E.J."/>
        </authorList>
    </citation>
    <scope>NUCLEOTIDE SEQUENCE [LARGE SCALE GENOMIC DNA]</scope>
    <source>
        <strain evidence="3 6">BIOML-A13</strain>
        <strain evidence="4 5">BIOML-A3</strain>
    </source>
</reference>
<sequence>MRYIYRCRLLMQAAFVLQEKRGNRGVEMSGQRIKKIDTSEKDFDVYTQVKDAVCMIDIEKNELIYMNEEAKNISRKFLAEGNYVGKKCYEVLHGQKVVCSFCQNKLLSQEGFLLEEVYQPFLKRYLQLKSILVCTNNKKVRFQVLSVINSETIKLEEKRIYEKLEEMRRTDMLTGVFNRSYYEEVAESIANDLPETLGVTVININEMKRINDQYGSVFGDAILKEVGKSLLEVFEGHCFRIDGDEFVLLSINQTKAEFEQALKTFKEKIKVIKNVSTAVGSSWKNTGLDMQKQFVTANKKMKEVKDTYHTHLHSIDRKYFKTAKKLLQEIHKRMFTVYLQPKINLSDEKLNGAEALVRKLNGKGNLVPPIDFIPELEQNGLISFVDFFVLETVCEYIHNWQKQGKKFIKVSVNMSRTTLRKKNVVQKAVAICSKYQIGPQLIEIEITESIGGLEKKLITRLMDDFHTAGFSIALDDFGSGFSNIAALAENDFDVVKFDKSLIDTIFENDKSRTVIQQAINLCNAVNKNIETVGEGVETEQQLQILKEYGCDIGQGYLFSRPIPEEKFLKDFLTGENGEKCD</sequence>
<evidence type="ECO:0000313" key="5">
    <source>
        <dbReference type="Proteomes" id="UP000443070"/>
    </source>
</evidence>
<name>A0A7X3BUG3_9FIRM</name>
<comment type="caution">
    <text evidence="3">The sequence shown here is derived from an EMBL/GenBank/DDBJ whole genome shotgun (WGS) entry which is preliminary data.</text>
</comment>
<dbReference type="AlphaFoldDB" id="A0A7X3BUG3"/>
<evidence type="ECO:0000313" key="4">
    <source>
        <dbReference type="EMBL" id="MTU02879.1"/>
    </source>
</evidence>
<dbReference type="SUPFAM" id="SSF141868">
    <property type="entry name" value="EAL domain-like"/>
    <property type="match status" value="1"/>
</dbReference>
<proteinExistence type="predicted"/>
<protein>
    <submittedName>
        <fullName evidence="3">EAL domain-containing protein</fullName>
    </submittedName>
</protein>